<dbReference type="Proteomes" id="UP000557872">
    <property type="component" value="Unassembled WGS sequence"/>
</dbReference>
<keyword evidence="1" id="KW-0732">Signal</keyword>
<feature type="chain" id="PRO_5032629406" evidence="1">
    <location>
        <begin position="24"/>
        <end position="359"/>
    </location>
</feature>
<keyword evidence="3" id="KW-1185">Reference proteome</keyword>
<feature type="signal peptide" evidence="1">
    <location>
        <begin position="1"/>
        <end position="23"/>
    </location>
</feature>
<dbReference type="InterPro" id="IPR023296">
    <property type="entry name" value="Glyco_hydro_beta-prop_sf"/>
</dbReference>
<evidence type="ECO:0000313" key="3">
    <source>
        <dbReference type="Proteomes" id="UP000557872"/>
    </source>
</evidence>
<gene>
    <name evidence="2" type="ORF">HW115_09090</name>
</gene>
<dbReference type="SUPFAM" id="SSF75005">
    <property type="entry name" value="Arabinanase/levansucrase/invertase"/>
    <property type="match status" value="1"/>
</dbReference>
<dbReference type="AlphaFoldDB" id="A0A851GNQ3"/>
<proteinExistence type="predicted"/>
<evidence type="ECO:0000313" key="2">
    <source>
        <dbReference type="EMBL" id="NWK55764.1"/>
    </source>
</evidence>
<sequence length="359" mass="40474">MFKATLLTSLILTSLLATLIAGSEPKFPLQAIPESSKSQFLKRQAAPHVFVDPGYRIWGMAVIKWSDGKYHGYYARWPEKLGHNAWMTHCEIAHAVADKPEGPFTHVNTVLSSKHLEGWDVNNAHNPAICIADGKICLYYISNDLKKIYDKDPAKFYPDNQWFVKNRKALRNSQRIGVAIASSPEGPFERHPSPVVEPHGRFKNIAVNPAVTYQNGTFTMIMKGDDIRKDGWFRIQLVGHSSSPTGPFTFQPTPVYDRAQTEDAGIWYDQKDKTYYMACHVMGKRDLALFHSTDGNAWSMTAIPLFMKKQFRLGDGTIWNPARVERPFILTDDQGSPIMLYLAVADKNANGNIAVPFKK</sequence>
<accession>A0A851GNQ3</accession>
<dbReference type="EMBL" id="JACBAZ010000003">
    <property type="protein sequence ID" value="NWK55764.1"/>
    <property type="molecule type" value="Genomic_DNA"/>
</dbReference>
<organism evidence="2 3">
    <name type="scientific">Oceaniferula marina</name>
    <dbReference type="NCBI Taxonomy" id="2748318"/>
    <lineage>
        <taxon>Bacteria</taxon>
        <taxon>Pseudomonadati</taxon>
        <taxon>Verrucomicrobiota</taxon>
        <taxon>Verrucomicrobiia</taxon>
        <taxon>Verrucomicrobiales</taxon>
        <taxon>Verrucomicrobiaceae</taxon>
        <taxon>Oceaniferula</taxon>
    </lineage>
</organism>
<dbReference type="Gene3D" id="2.115.10.20">
    <property type="entry name" value="Glycosyl hydrolase domain, family 43"/>
    <property type="match status" value="2"/>
</dbReference>
<protein>
    <submittedName>
        <fullName evidence="2">Uncharacterized protein</fullName>
    </submittedName>
</protein>
<evidence type="ECO:0000256" key="1">
    <source>
        <dbReference type="SAM" id="SignalP"/>
    </source>
</evidence>
<reference evidence="2 3" key="1">
    <citation type="submission" date="2020-07" db="EMBL/GenBank/DDBJ databases">
        <title>Roseicoccus Jingziensis gen. nov., sp. nov., isolated from coastal seawater.</title>
        <authorList>
            <person name="Feng X."/>
        </authorList>
    </citation>
    <scope>NUCLEOTIDE SEQUENCE [LARGE SCALE GENOMIC DNA]</scope>
    <source>
        <strain evidence="2 3">N1E253</strain>
    </source>
</reference>
<dbReference type="CDD" id="cd08994">
    <property type="entry name" value="GH43_62_32_68_117_130-like"/>
    <property type="match status" value="1"/>
</dbReference>
<comment type="caution">
    <text evidence="2">The sequence shown here is derived from an EMBL/GenBank/DDBJ whole genome shotgun (WGS) entry which is preliminary data.</text>
</comment>
<name>A0A851GNQ3_9BACT</name>